<keyword evidence="2" id="KW-1185">Reference proteome</keyword>
<evidence type="ECO:0000313" key="2">
    <source>
        <dbReference type="Proteomes" id="UP001066276"/>
    </source>
</evidence>
<evidence type="ECO:0000313" key="1">
    <source>
        <dbReference type="EMBL" id="KAJ1092390.1"/>
    </source>
</evidence>
<protein>
    <submittedName>
        <fullName evidence="1">Uncharacterized protein</fullName>
    </submittedName>
</protein>
<name>A0AAV7LXH7_PLEWA</name>
<organism evidence="1 2">
    <name type="scientific">Pleurodeles waltl</name>
    <name type="common">Iberian ribbed newt</name>
    <dbReference type="NCBI Taxonomy" id="8319"/>
    <lineage>
        <taxon>Eukaryota</taxon>
        <taxon>Metazoa</taxon>
        <taxon>Chordata</taxon>
        <taxon>Craniata</taxon>
        <taxon>Vertebrata</taxon>
        <taxon>Euteleostomi</taxon>
        <taxon>Amphibia</taxon>
        <taxon>Batrachia</taxon>
        <taxon>Caudata</taxon>
        <taxon>Salamandroidea</taxon>
        <taxon>Salamandridae</taxon>
        <taxon>Pleurodelinae</taxon>
        <taxon>Pleurodeles</taxon>
    </lineage>
</organism>
<sequence length="133" mass="14799">MGKPSRGRLLVGRRGGLTCEWSPPQFGFAQATSDHGTNRHQGRSVRGSSAAGASVCLATDPQFTGALTGVRRVRTRQEWLYKQHTRYPAISSFPLTSVHQEKDFHPEMYADYQQGDCLRQTCMTDSQSQSHAQ</sequence>
<accession>A0AAV7LXH7</accession>
<dbReference type="Proteomes" id="UP001066276">
    <property type="component" value="Chromosome 11"/>
</dbReference>
<dbReference type="AlphaFoldDB" id="A0AAV7LXH7"/>
<reference evidence="1" key="1">
    <citation type="journal article" date="2022" name="bioRxiv">
        <title>Sequencing and chromosome-scale assembly of the giantPleurodeles waltlgenome.</title>
        <authorList>
            <person name="Brown T."/>
            <person name="Elewa A."/>
            <person name="Iarovenko S."/>
            <person name="Subramanian E."/>
            <person name="Araus A.J."/>
            <person name="Petzold A."/>
            <person name="Susuki M."/>
            <person name="Suzuki K.-i.T."/>
            <person name="Hayashi T."/>
            <person name="Toyoda A."/>
            <person name="Oliveira C."/>
            <person name="Osipova E."/>
            <person name="Leigh N.D."/>
            <person name="Simon A."/>
            <person name="Yun M.H."/>
        </authorList>
    </citation>
    <scope>NUCLEOTIDE SEQUENCE</scope>
    <source>
        <strain evidence="1">20211129_DDA</strain>
        <tissue evidence="1">Liver</tissue>
    </source>
</reference>
<comment type="caution">
    <text evidence="1">The sequence shown here is derived from an EMBL/GenBank/DDBJ whole genome shotgun (WGS) entry which is preliminary data.</text>
</comment>
<dbReference type="EMBL" id="JANPWB010000015">
    <property type="protein sequence ID" value="KAJ1092390.1"/>
    <property type="molecule type" value="Genomic_DNA"/>
</dbReference>
<gene>
    <name evidence="1" type="ORF">NDU88_005500</name>
</gene>
<proteinExistence type="predicted"/>